<reference evidence="2" key="1">
    <citation type="submission" date="2021-03" db="EMBL/GenBank/DDBJ databases">
        <title>Chromosome level genome of the anhydrobiotic midge Polypedilum vanderplanki.</title>
        <authorList>
            <person name="Yoshida Y."/>
            <person name="Kikawada T."/>
            <person name="Gusev O."/>
        </authorList>
    </citation>
    <scope>NUCLEOTIDE SEQUENCE</scope>
    <source>
        <strain evidence="2">NIAS01</strain>
        <tissue evidence="2">Whole body or cell culture</tissue>
    </source>
</reference>
<accession>A0A9J6C2U8</accession>
<dbReference type="Proteomes" id="UP001107558">
    <property type="component" value="Chromosome 2"/>
</dbReference>
<gene>
    <name evidence="2" type="ORF">PVAND_005700</name>
</gene>
<evidence type="ECO:0000313" key="3">
    <source>
        <dbReference type="Proteomes" id="UP001107558"/>
    </source>
</evidence>
<keyword evidence="3" id="KW-1185">Reference proteome</keyword>
<protein>
    <submittedName>
        <fullName evidence="2">Uncharacterized protein</fullName>
    </submittedName>
</protein>
<dbReference type="EMBL" id="JADBJN010000002">
    <property type="protein sequence ID" value="KAG5675830.1"/>
    <property type="molecule type" value="Genomic_DNA"/>
</dbReference>
<proteinExistence type="predicted"/>
<dbReference type="AlphaFoldDB" id="A0A9J6C2U8"/>
<comment type="caution">
    <text evidence="2">The sequence shown here is derived from an EMBL/GenBank/DDBJ whole genome shotgun (WGS) entry which is preliminary data.</text>
</comment>
<evidence type="ECO:0000256" key="1">
    <source>
        <dbReference type="SAM" id="Phobius"/>
    </source>
</evidence>
<organism evidence="2 3">
    <name type="scientific">Polypedilum vanderplanki</name>
    <name type="common">Sleeping chironomid midge</name>
    <dbReference type="NCBI Taxonomy" id="319348"/>
    <lineage>
        <taxon>Eukaryota</taxon>
        <taxon>Metazoa</taxon>
        <taxon>Ecdysozoa</taxon>
        <taxon>Arthropoda</taxon>
        <taxon>Hexapoda</taxon>
        <taxon>Insecta</taxon>
        <taxon>Pterygota</taxon>
        <taxon>Neoptera</taxon>
        <taxon>Endopterygota</taxon>
        <taxon>Diptera</taxon>
        <taxon>Nematocera</taxon>
        <taxon>Chironomoidea</taxon>
        <taxon>Chironomidae</taxon>
        <taxon>Chironominae</taxon>
        <taxon>Polypedilum</taxon>
        <taxon>Polypedilum</taxon>
    </lineage>
</organism>
<feature type="transmembrane region" description="Helical" evidence="1">
    <location>
        <begin position="106"/>
        <end position="130"/>
    </location>
</feature>
<evidence type="ECO:0000313" key="2">
    <source>
        <dbReference type="EMBL" id="KAG5675830.1"/>
    </source>
</evidence>
<keyword evidence="1" id="KW-0472">Membrane</keyword>
<keyword evidence="1" id="KW-0812">Transmembrane</keyword>
<dbReference type="OrthoDB" id="10447141at2759"/>
<feature type="transmembrane region" description="Helical" evidence="1">
    <location>
        <begin position="45"/>
        <end position="64"/>
    </location>
</feature>
<sequence>MEAESVEVVEAPKPKTYLKVSLSNAELPKVDYCCFLFDLRIGLSIWLIIEAIIWTFLFVAALYHEIVYASAFDLFDFSDETKGWYHYLLLGDESIESDHKIRTYTILFNFMLMLIFLSYLIFCLVLLIGINMRKTCFFLPYFTLDIIFSLIAFIGCFVGLILSYNHLFRMSFIFLLIKTYVEICTVSMFLKIRREKSKASSTSDTSGTIYQDNQATAV</sequence>
<feature type="transmembrane region" description="Helical" evidence="1">
    <location>
        <begin position="170"/>
        <end position="190"/>
    </location>
</feature>
<name>A0A9J6C2U8_POLVA</name>
<keyword evidence="1" id="KW-1133">Transmembrane helix</keyword>
<feature type="transmembrane region" description="Helical" evidence="1">
    <location>
        <begin position="142"/>
        <end position="164"/>
    </location>
</feature>